<organism evidence="1">
    <name type="scientific">hydrothermal vent metagenome</name>
    <dbReference type="NCBI Taxonomy" id="652676"/>
    <lineage>
        <taxon>unclassified sequences</taxon>
        <taxon>metagenomes</taxon>
        <taxon>ecological metagenomes</taxon>
    </lineage>
</organism>
<evidence type="ECO:0000313" key="1">
    <source>
        <dbReference type="EMBL" id="CUS42598.1"/>
    </source>
</evidence>
<name>A0A160TFG7_9ZZZZ</name>
<reference evidence="1" key="1">
    <citation type="submission" date="2015-10" db="EMBL/GenBank/DDBJ databases">
        <authorList>
            <person name="Gilbert D.G."/>
        </authorList>
    </citation>
    <scope>NUCLEOTIDE SEQUENCE</scope>
</reference>
<proteinExistence type="predicted"/>
<dbReference type="Gene3D" id="3.40.50.12780">
    <property type="entry name" value="N-terminal domain of ligase-like"/>
    <property type="match status" value="1"/>
</dbReference>
<dbReference type="InterPro" id="IPR053158">
    <property type="entry name" value="CapK_Type1_Caps_Biosynth"/>
</dbReference>
<accession>A0A160TFG7</accession>
<dbReference type="PANTHER" id="PTHR36932">
    <property type="entry name" value="CAPSULAR POLYSACCHARIDE BIOSYNTHESIS PROTEIN"/>
    <property type="match status" value="1"/>
</dbReference>
<dbReference type="AlphaFoldDB" id="A0A160TFG7"/>
<dbReference type="SUPFAM" id="SSF56801">
    <property type="entry name" value="Acetyl-CoA synthetase-like"/>
    <property type="match status" value="1"/>
</dbReference>
<sequence length="435" mass="49486">MISLPSAEEALPLALQFKLLQSEKTPTALQTSLQSKSIQSILAHALSSVPYYQQHPKIRSMNGNIEWNKFPILTRKELQANEELLISKNPPKNHGKHFDFRSSGSTGRPVHTWTTEYAQFFWRAFTMRDHLWAKRDLTASLAAIKFLADGKALYPGQTSNNWGLSTAILGYSAPAMLLNSSEPVERQYQWLVEHQPKYLVTYPSTLQELAKIQIREQKLNSLHNISTLGETLPPFVRTLVMEAFNCKIHDIYSSQEIGYIALQCPLYDHYHIQLENCMVEILDDNNQPCTPGQVGRVIVTSLQNYLMPLIRYEIGDYAIPGKKCDCGINLPVLERIIGRSRNLVSYPNGDKSWPAYNPMALMNLFPLARFQIEQLSVEELRLNIEAPDTPTSEQCRQAEEIIQKAIGYPFKVTLHLVNNVPRAPSGKFEEFVSRI</sequence>
<gene>
    <name evidence="1" type="ORF">MGWOODY_Tha1921</name>
</gene>
<dbReference type="PANTHER" id="PTHR36932:SF1">
    <property type="entry name" value="CAPSULAR POLYSACCHARIDE BIOSYNTHESIS PROTEIN"/>
    <property type="match status" value="1"/>
</dbReference>
<protein>
    <submittedName>
        <fullName evidence="1">Coenzyme F390 synthetase</fullName>
    </submittedName>
</protein>
<dbReference type="EMBL" id="CZQC01000067">
    <property type="protein sequence ID" value="CUS42598.1"/>
    <property type="molecule type" value="Genomic_DNA"/>
</dbReference>
<dbReference type="InterPro" id="IPR042099">
    <property type="entry name" value="ANL_N_sf"/>
</dbReference>